<evidence type="ECO:0000256" key="1">
    <source>
        <dbReference type="SAM" id="SignalP"/>
    </source>
</evidence>
<dbReference type="Proteomes" id="UP001175000">
    <property type="component" value="Unassembled WGS sequence"/>
</dbReference>
<reference evidence="2" key="1">
    <citation type="submission" date="2023-06" db="EMBL/GenBank/DDBJ databases">
        <title>Genome-scale phylogeny and comparative genomics of the fungal order Sordariales.</title>
        <authorList>
            <consortium name="Lawrence Berkeley National Laboratory"/>
            <person name="Hensen N."/>
            <person name="Bonometti L."/>
            <person name="Westerberg I."/>
            <person name="Brannstrom I.O."/>
            <person name="Guillou S."/>
            <person name="Cros-Aarteil S."/>
            <person name="Calhoun S."/>
            <person name="Haridas S."/>
            <person name="Kuo A."/>
            <person name="Mondo S."/>
            <person name="Pangilinan J."/>
            <person name="Riley R."/>
            <person name="Labutti K."/>
            <person name="Andreopoulos B."/>
            <person name="Lipzen A."/>
            <person name="Chen C."/>
            <person name="Yanf M."/>
            <person name="Daum C."/>
            <person name="Ng V."/>
            <person name="Clum A."/>
            <person name="Steindorff A."/>
            <person name="Ohm R."/>
            <person name="Martin F."/>
            <person name="Silar P."/>
            <person name="Natvig D."/>
            <person name="Lalanne C."/>
            <person name="Gautier V."/>
            <person name="Ament-Velasquez S.L."/>
            <person name="Kruys A."/>
            <person name="Hutchinson M.I."/>
            <person name="Powell A.J."/>
            <person name="Barry K."/>
            <person name="Miller A.N."/>
            <person name="Grigoriev I.V."/>
            <person name="Debuchy R."/>
            <person name="Gladieux P."/>
            <person name="Thoren M.H."/>
            <person name="Johannesson H."/>
        </authorList>
    </citation>
    <scope>NUCLEOTIDE SEQUENCE</scope>
    <source>
        <strain evidence="2">CBS 606.72</strain>
    </source>
</reference>
<organism evidence="2 3">
    <name type="scientific">Immersiella caudata</name>
    <dbReference type="NCBI Taxonomy" id="314043"/>
    <lineage>
        <taxon>Eukaryota</taxon>
        <taxon>Fungi</taxon>
        <taxon>Dikarya</taxon>
        <taxon>Ascomycota</taxon>
        <taxon>Pezizomycotina</taxon>
        <taxon>Sordariomycetes</taxon>
        <taxon>Sordariomycetidae</taxon>
        <taxon>Sordariales</taxon>
        <taxon>Lasiosphaeriaceae</taxon>
        <taxon>Immersiella</taxon>
    </lineage>
</organism>
<feature type="signal peptide" evidence="1">
    <location>
        <begin position="1"/>
        <end position="22"/>
    </location>
</feature>
<evidence type="ECO:0000313" key="2">
    <source>
        <dbReference type="EMBL" id="KAK0620134.1"/>
    </source>
</evidence>
<comment type="caution">
    <text evidence="2">The sequence shown here is derived from an EMBL/GenBank/DDBJ whole genome shotgun (WGS) entry which is preliminary data.</text>
</comment>
<feature type="chain" id="PRO_5041395805" description="Ubiquitin 3 binding protein But2 C-terminal domain-containing protein" evidence="1">
    <location>
        <begin position="23"/>
        <end position="203"/>
    </location>
</feature>
<keyword evidence="3" id="KW-1185">Reference proteome</keyword>
<evidence type="ECO:0008006" key="4">
    <source>
        <dbReference type="Google" id="ProtNLM"/>
    </source>
</evidence>
<evidence type="ECO:0000313" key="3">
    <source>
        <dbReference type="Proteomes" id="UP001175000"/>
    </source>
</evidence>
<sequence>MLSKISNLLPLILLSTLTTTSPTNLDSTQIPLALTAPIEAQAYPVGVHDGYTGWPPLPNACTTPRARVYKRSSDPHPLSTLLTFRYPTTQYKYCWLEFNAPAGVTGSGRVQVFTTSKALSCPTSDTSSFRDQYIGSWVVPTRGGNSTWTEVAGEYLNRPMRSSCPKATNPGGTQGIEVVPAGEEIDLWWTQLGREGVRLLYSN</sequence>
<dbReference type="AlphaFoldDB" id="A0AA40C0E0"/>
<gene>
    <name evidence="2" type="ORF">B0T14DRAFT_496729</name>
</gene>
<accession>A0AA40C0E0</accession>
<proteinExistence type="predicted"/>
<keyword evidence="1" id="KW-0732">Signal</keyword>
<protein>
    <recommendedName>
        <fullName evidence="4">Ubiquitin 3 binding protein But2 C-terminal domain-containing protein</fullName>
    </recommendedName>
</protein>
<dbReference type="EMBL" id="JAULSU010000004">
    <property type="protein sequence ID" value="KAK0620134.1"/>
    <property type="molecule type" value="Genomic_DNA"/>
</dbReference>
<name>A0AA40C0E0_9PEZI</name>